<protein>
    <submittedName>
        <fullName evidence="1">Uncharacterized protein</fullName>
    </submittedName>
</protein>
<evidence type="ECO:0000313" key="1">
    <source>
        <dbReference type="EMBL" id="TFK62702.1"/>
    </source>
</evidence>
<dbReference type="EMBL" id="ML208565">
    <property type="protein sequence ID" value="TFK62702.1"/>
    <property type="molecule type" value="Genomic_DNA"/>
</dbReference>
<organism evidence="1 2">
    <name type="scientific">Pluteus cervinus</name>
    <dbReference type="NCBI Taxonomy" id="181527"/>
    <lineage>
        <taxon>Eukaryota</taxon>
        <taxon>Fungi</taxon>
        <taxon>Dikarya</taxon>
        <taxon>Basidiomycota</taxon>
        <taxon>Agaricomycotina</taxon>
        <taxon>Agaricomycetes</taxon>
        <taxon>Agaricomycetidae</taxon>
        <taxon>Agaricales</taxon>
        <taxon>Pluteineae</taxon>
        <taxon>Pluteaceae</taxon>
        <taxon>Pluteus</taxon>
    </lineage>
</organism>
<proteinExistence type="predicted"/>
<sequence length="417" mass="47159">MAPVTLDERQPITLVNANDSQIGEQGKDVTIKNMTTALRCMIHLKVSHWAIPIVPSIVREVSKLTRLEEFSGFSLGDGTSSKDENEILEVQKLALVLKFRLEFPEASNSSSQVSEKGFADVTTIANVWDVASALVAHIPNLRRLEIIYNHHVRDPPPDLVQNIVSFLARHPSVSELEYWRNDHITFPPHILPNLRKLSASTFVLNALEASYQEPGEGDAAESLVNPHTRTKLDIEYLHIPIGAQVLNNLQCLNRNCLTGFRLGHSRETTSNLQRMGDLFPSIRWLSSSWALDFTLDQSIDILIRFKNLEKLMSGLLYGSDSLEIHNAILRLAPLCPKLSQIPSYLGPEQTQRQGTRIYIMRELISDKPQHNCRIINPGGIVEVDGQRIWYEIKSYRGKHVFYDSRDGPPPKIYDDDD</sequence>
<evidence type="ECO:0000313" key="2">
    <source>
        <dbReference type="Proteomes" id="UP000308600"/>
    </source>
</evidence>
<name>A0ACD3AAG7_9AGAR</name>
<keyword evidence="2" id="KW-1185">Reference proteome</keyword>
<accession>A0ACD3AAG7</accession>
<dbReference type="Proteomes" id="UP000308600">
    <property type="component" value="Unassembled WGS sequence"/>
</dbReference>
<gene>
    <name evidence="1" type="ORF">BDN72DRAFT_862649</name>
</gene>
<reference evidence="1 2" key="1">
    <citation type="journal article" date="2019" name="Nat. Ecol. Evol.">
        <title>Megaphylogeny resolves global patterns of mushroom evolution.</title>
        <authorList>
            <person name="Varga T."/>
            <person name="Krizsan K."/>
            <person name="Foldi C."/>
            <person name="Dima B."/>
            <person name="Sanchez-Garcia M."/>
            <person name="Sanchez-Ramirez S."/>
            <person name="Szollosi G.J."/>
            <person name="Szarkandi J.G."/>
            <person name="Papp V."/>
            <person name="Albert L."/>
            <person name="Andreopoulos W."/>
            <person name="Angelini C."/>
            <person name="Antonin V."/>
            <person name="Barry K.W."/>
            <person name="Bougher N.L."/>
            <person name="Buchanan P."/>
            <person name="Buyck B."/>
            <person name="Bense V."/>
            <person name="Catcheside P."/>
            <person name="Chovatia M."/>
            <person name="Cooper J."/>
            <person name="Damon W."/>
            <person name="Desjardin D."/>
            <person name="Finy P."/>
            <person name="Geml J."/>
            <person name="Haridas S."/>
            <person name="Hughes K."/>
            <person name="Justo A."/>
            <person name="Karasinski D."/>
            <person name="Kautmanova I."/>
            <person name="Kiss B."/>
            <person name="Kocsube S."/>
            <person name="Kotiranta H."/>
            <person name="LaButti K.M."/>
            <person name="Lechner B.E."/>
            <person name="Liimatainen K."/>
            <person name="Lipzen A."/>
            <person name="Lukacs Z."/>
            <person name="Mihaltcheva S."/>
            <person name="Morgado L.N."/>
            <person name="Niskanen T."/>
            <person name="Noordeloos M.E."/>
            <person name="Ohm R.A."/>
            <person name="Ortiz-Santana B."/>
            <person name="Ovrebo C."/>
            <person name="Racz N."/>
            <person name="Riley R."/>
            <person name="Savchenko A."/>
            <person name="Shiryaev A."/>
            <person name="Soop K."/>
            <person name="Spirin V."/>
            <person name="Szebenyi C."/>
            <person name="Tomsovsky M."/>
            <person name="Tulloss R.E."/>
            <person name="Uehling J."/>
            <person name="Grigoriev I.V."/>
            <person name="Vagvolgyi C."/>
            <person name="Papp T."/>
            <person name="Martin F.M."/>
            <person name="Miettinen O."/>
            <person name="Hibbett D.S."/>
            <person name="Nagy L.G."/>
        </authorList>
    </citation>
    <scope>NUCLEOTIDE SEQUENCE [LARGE SCALE GENOMIC DNA]</scope>
    <source>
        <strain evidence="1 2">NL-1719</strain>
    </source>
</reference>